<accession>A0A2S6IDA8</accession>
<feature type="domain" description="Histidine kinase" evidence="20">
    <location>
        <begin position="597"/>
        <end position="679"/>
    </location>
</feature>
<feature type="transmembrane region" description="Helical" evidence="19">
    <location>
        <begin position="48"/>
        <end position="68"/>
    </location>
</feature>
<evidence type="ECO:0000256" key="6">
    <source>
        <dbReference type="ARBA" id="ARBA00022485"/>
    </source>
</evidence>
<dbReference type="GO" id="GO:0000155">
    <property type="term" value="F:phosphorelay sensor kinase activity"/>
    <property type="evidence" value="ECO:0007669"/>
    <property type="project" value="InterPro"/>
</dbReference>
<feature type="transmembrane region" description="Helical" evidence="19">
    <location>
        <begin position="204"/>
        <end position="223"/>
    </location>
</feature>
<evidence type="ECO:0000256" key="14">
    <source>
        <dbReference type="ARBA" id="ARBA00023004"/>
    </source>
</evidence>
<keyword evidence="22" id="KW-1185">Reference proteome</keyword>
<feature type="transmembrane region" description="Helical" evidence="19">
    <location>
        <begin position="146"/>
        <end position="164"/>
    </location>
</feature>
<feature type="transmembrane region" description="Helical" evidence="19">
    <location>
        <begin position="235"/>
        <end position="255"/>
    </location>
</feature>
<evidence type="ECO:0000256" key="11">
    <source>
        <dbReference type="ARBA" id="ARBA00022741"/>
    </source>
</evidence>
<dbReference type="GO" id="GO:0005524">
    <property type="term" value="F:ATP binding"/>
    <property type="evidence" value="ECO:0007669"/>
    <property type="project" value="UniProtKB-KW"/>
</dbReference>
<evidence type="ECO:0000256" key="12">
    <source>
        <dbReference type="ARBA" id="ARBA00022777"/>
    </source>
</evidence>
<keyword evidence="19" id="KW-0472">Membrane</keyword>
<evidence type="ECO:0000256" key="10">
    <source>
        <dbReference type="ARBA" id="ARBA00022723"/>
    </source>
</evidence>
<dbReference type="CDD" id="cd16917">
    <property type="entry name" value="HATPase_UhpB-NarQ-NarX-like"/>
    <property type="match status" value="1"/>
</dbReference>
<dbReference type="GO" id="GO:0005737">
    <property type="term" value="C:cytoplasm"/>
    <property type="evidence" value="ECO:0007669"/>
    <property type="project" value="UniProtKB-SubCell"/>
</dbReference>
<dbReference type="EC" id="2.7.13.3" evidence="4"/>
<keyword evidence="8" id="KW-0597">Phosphoprotein</keyword>
<evidence type="ECO:0000256" key="3">
    <source>
        <dbReference type="ARBA" id="ARBA00004496"/>
    </source>
</evidence>
<keyword evidence="10" id="KW-0479">Metal-binding</keyword>
<keyword evidence="14" id="KW-0408">Iron</keyword>
<evidence type="ECO:0000256" key="18">
    <source>
        <dbReference type="ARBA" id="ARBA00030800"/>
    </source>
</evidence>
<evidence type="ECO:0000256" key="5">
    <source>
        <dbReference type="ARBA" id="ARBA00017322"/>
    </source>
</evidence>
<dbReference type="GO" id="GO:0016020">
    <property type="term" value="C:membrane"/>
    <property type="evidence" value="ECO:0007669"/>
    <property type="project" value="InterPro"/>
</dbReference>
<keyword evidence="9" id="KW-0808">Transferase</keyword>
<dbReference type="InterPro" id="IPR029016">
    <property type="entry name" value="GAF-like_dom_sf"/>
</dbReference>
<dbReference type="InterPro" id="IPR005467">
    <property type="entry name" value="His_kinase_dom"/>
</dbReference>
<dbReference type="InterPro" id="IPR004358">
    <property type="entry name" value="Sig_transdc_His_kin-like_C"/>
</dbReference>
<dbReference type="Gene3D" id="1.20.5.1930">
    <property type="match status" value="1"/>
</dbReference>
<keyword evidence="19" id="KW-0812">Transmembrane</keyword>
<keyword evidence="13" id="KW-0067">ATP-binding</keyword>
<feature type="transmembrane region" description="Helical" evidence="19">
    <location>
        <begin position="116"/>
        <end position="134"/>
    </location>
</feature>
<evidence type="ECO:0000256" key="17">
    <source>
        <dbReference type="ARBA" id="ARBA00024827"/>
    </source>
</evidence>
<evidence type="ECO:0000256" key="16">
    <source>
        <dbReference type="ARBA" id="ARBA00023014"/>
    </source>
</evidence>
<evidence type="ECO:0000256" key="19">
    <source>
        <dbReference type="SAM" id="Phobius"/>
    </source>
</evidence>
<keyword evidence="11" id="KW-0547">Nucleotide-binding</keyword>
<dbReference type="InterPro" id="IPR003594">
    <property type="entry name" value="HATPase_dom"/>
</dbReference>
<feature type="transmembrane region" description="Helical" evidence="19">
    <location>
        <begin position="299"/>
        <end position="320"/>
    </location>
</feature>
<keyword evidence="19" id="KW-1133">Transmembrane helix</keyword>
<dbReference type="InterPro" id="IPR036890">
    <property type="entry name" value="HATPase_C_sf"/>
</dbReference>
<evidence type="ECO:0000256" key="13">
    <source>
        <dbReference type="ARBA" id="ARBA00022840"/>
    </source>
</evidence>
<dbReference type="SMART" id="SM00387">
    <property type="entry name" value="HATPase_c"/>
    <property type="match status" value="1"/>
</dbReference>
<dbReference type="PANTHER" id="PTHR24421">
    <property type="entry name" value="NITRATE/NITRITE SENSOR PROTEIN NARX-RELATED"/>
    <property type="match status" value="1"/>
</dbReference>
<dbReference type="SUPFAM" id="SSF55781">
    <property type="entry name" value="GAF domain-like"/>
    <property type="match status" value="1"/>
</dbReference>
<evidence type="ECO:0000313" key="21">
    <source>
        <dbReference type="EMBL" id="PPK92191.1"/>
    </source>
</evidence>
<keyword evidence="12 21" id="KW-0418">Kinase</keyword>
<keyword evidence="6" id="KW-0004">4Fe-4S</keyword>
<sequence length="690" mass="71807">MRLRGRHVGGPAALAVLAVLAAAVSVVCALTGAGLTLASDVPRTAEDTSLLANVVAAVVPCVAGALLARDRRARVLAVLLLVSGSAMALSLLVGAFGEFALLRGWDGAAWAVWPGQWLWVLSVLPNVTLLPLLFPDGRPPSRRWRPVLGLTVAAVLLFAAVAALQPGPLDLSPALRRHVGDDTADAVVNPVGVDAAWLPLLSDAVSAAVLLAVVLCVLSLPVRWWSARGPVRSQLLCLMAAYAGVVLIDQVAPRLPAGADQLLFALSPVLPVAAIWVAVRRHGAYDLRLGVRRTTVFALVTGIVFAVYATVVTLFVGVLGARSLEAALLASVVVVAVVEPARRWVQRAVSRWLFGDRDDPLAALSRLRRDLDALPGDDDGLHSVAAAIAAALRAPHVALTLPGGAAVGVGEPGGGFLEVPLIHRGEEVGTLRVGTRGPVDAYGRRDRILLEELARVAAAAAHAARLARELARAQERSLRVGAEERRTLRRDLHDGLGPLLAGATLALEGMRLARPAGDPAAAALARVGAQVRVAGAEVRRILDGLRPGPVDDLGLVEALRQHVAACRLPDSTPDLRVVVDGDLPRLPAAVEDAAYGIALEALTNAVRHAGASRCTLVLRADEELHLEVRDDGCGAPADFRAGVGLSSMRERARALGGSLRLIPAPGGGTLVRVALPLAERTADPASGIPS</sequence>
<dbReference type="Proteomes" id="UP000239485">
    <property type="component" value="Unassembled WGS sequence"/>
</dbReference>
<keyword evidence="16" id="KW-0411">Iron-sulfur</keyword>
<dbReference type="PANTHER" id="PTHR24421:SF10">
    <property type="entry name" value="NITRATE_NITRITE SENSOR PROTEIN NARQ"/>
    <property type="match status" value="1"/>
</dbReference>
<name>A0A2S6IDA8_9ACTN</name>
<proteinExistence type="predicted"/>
<comment type="cofactor">
    <cofactor evidence="2">
        <name>[4Fe-4S] cluster</name>
        <dbReference type="ChEBI" id="CHEBI:49883"/>
    </cofactor>
</comment>
<evidence type="ECO:0000256" key="9">
    <source>
        <dbReference type="ARBA" id="ARBA00022679"/>
    </source>
</evidence>
<feature type="transmembrane region" description="Helical" evidence="19">
    <location>
        <begin position="75"/>
        <end position="96"/>
    </location>
</feature>
<keyword evidence="7" id="KW-0963">Cytoplasm</keyword>
<dbReference type="Gene3D" id="3.30.565.10">
    <property type="entry name" value="Histidine kinase-like ATPase, C-terminal domain"/>
    <property type="match status" value="1"/>
</dbReference>
<organism evidence="21 22">
    <name type="scientific">Kineococcus xinjiangensis</name>
    <dbReference type="NCBI Taxonomy" id="512762"/>
    <lineage>
        <taxon>Bacteria</taxon>
        <taxon>Bacillati</taxon>
        <taxon>Actinomycetota</taxon>
        <taxon>Actinomycetes</taxon>
        <taxon>Kineosporiales</taxon>
        <taxon>Kineosporiaceae</taxon>
        <taxon>Kineococcus</taxon>
    </lineage>
</organism>
<dbReference type="GO" id="GO:0051539">
    <property type="term" value="F:4 iron, 4 sulfur cluster binding"/>
    <property type="evidence" value="ECO:0007669"/>
    <property type="project" value="UniProtKB-KW"/>
</dbReference>
<dbReference type="GO" id="GO:0046872">
    <property type="term" value="F:metal ion binding"/>
    <property type="evidence" value="ECO:0007669"/>
    <property type="project" value="UniProtKB-KW"/>
</dbReference>
<evidence type="ECO:0000256" key="7">
    <source>
        <dbReference type="ARBA" id="ARBA00022490"/>
    </source>
</evidence>
<evidence type="ECO:0000256" key="4">
    <source>
        <dbReference type="ARBA" id="ARBA00012438"/>
    </source>
</evidence>
<comment type="subcellular location">
    <subcellularLocation>
        <location evidence="3">Cytoplasm</location>
    </subcellularLocation>
</comment>
<dbReference type="EMBL" id="PTJD01000016">
    <property type="protein sequence ID" value="PPK92191.1"/>
    <property type="molecule type" value="Genomic_DNA"/>
</dbReference>
<dbReference type="Pfam" id="PF07730">
    <property type="entry name" value="HisKA_3"/>
    <property type="match status" value="1"/>
</dbReference>
<feature type="transmembrane region" description="Helical" evidence="19">
    <location>
        <begin position="261"/>
        <end position="279"/>
    </location>
</feature>
<evidence type="ECO:0000256" key="1">
    <source>
        <dbReference type="ARBA" id="ARBA00000085"/>
    </source>
</evidence>
<comment type="caution">
    <text evidence="21">The sequence shown here is derived from an EMBL/GenBank/DDBJ whole genome shotgun (WGS) entry which is preliminary data.</text>
</comment>
<reference evidence="21 22" key="1">
    <citation type="submission" date="2018-02" db="EMBL/GenBank/DDBJ databases">
        <title>Genomic Encyclopedia of Archaeal and Bacterial Type Strains, Phase II (KMG-II): from individual species to whole genera.</title>
        <authorList>
            <person name="Goeker M."/>
        </authorList>
    </citation>
    <scope>NUCLEOTIDE SEQUENCE [LARGE SCALE GENOMIC DNA]</scope>
    <source>
        <strain evidence="21 22">DSM 22857</strain>
    </source>
</reference>
<keyword evidence="15" id="KW-0902">Two-component regulatory system</keyword>
<dbReference type="GO" id="GO:0046983">
    <property type="term" value="F:protein dimerization activity"/>
    <property type="evidence" value="ECO:0007669"/>
    <property type="project" value="InterPro"/>
</dbReference>
<evidence type="ECO:0000256" key="2">
    <source>
        <dbReference type="ARBA" id="ARBA00001966"/>
    </source>
</evidence>
<evidence type="ECO:0000256" key="15">
    <source>
        <dbReference type="ARBA" id="ARBA00023012"/>
    </source>
</evidence>
<comment type="function">
    <text evidence="17">Member of the two-component regulatory system NreB/NreC involved in the control of dissimilatory nitrate/nitrite reduction in response to oxygen. NreB functions as a direct oxygen sensor histidine kinase which is autophosphorylated, in the absence of oxygen, probably at the conserved histidine residue, and transfers its phosphate group probably to a conserved aspartate residue of NreC. NreB/NreC activates the expression of the nitrate (narGHJI) and nitrite (nir) reductase operons, as well as the putative nitrate transporter gene narT.</text>
</comment>
<dbReference type="AlphaFoldDB" id="A0A2S6IDA8"/>
<dbReference type="InterPro" id="IPR050482">
    <property type="entry name" value="Sensor_HK_TwoCompSys"/>
</dbReference>
<evidence type="ECO:0000256" key="8">
    <source>
        <dbReference type="ARBA" id="ARBA00022553"/>
    </source>
</evidence>
<protein>
    <recommendedName>
        <fullName evidence="5">Oxygen sensor histidine kinase NreB</fullName>
        <ecNumber evidence="4">2.7.13.3</ecNumber>
    </recommendedName>
    <alternativeName>
        <fullName evidence="18">Nitrogen regulation protein B</fullName>
    </alternativeName>
</protein>
<comment type="catalytic activity">
    <reaction evidence="1">
        <text>ATP + protein L-histidine = ADP + protein N-phospho-L-histidine.</text>
        <dbReference type="EC" id="2.7.13.3"/>
    </reaction>
</comment>
<dbReference type="PRINTS" id="PR00344">
    <property type="entry name" value="BCTRLSENSOR"/>
</dbReference>
<dbReference type="Pfam" id="PF02518">
    <property type="entry name" value="HATPase_c"/>
    <property type="match status" value="1"/>
</dbReference>
<dbReference type="Gene3D" id="3.30.450.40">
    <property type="match status" value="1"/>
</dbReference>
<dbReference type="SUPFAM" id="SSF55874">
    <property type="entry name" value="ATPase domain of HSP90 chaperone/DNA topoisomerase II/histidine kinase"/>
    <property type="match status" value="1"/>
</dbReference>
<dbReference type="PROSITE" id="PS50109">
    <property type="entry name" value="HIS_KIN"/>
    <property type="match status" value="1"/>
</dbReference>
<evidence type="ECO:0000259" key="20">
    <source>
        <dbReference type="PROSITE" id="PS50109"/>
    </source>
</evidence>
<evidence type="ECO:0000313" key="22">
    <source>
        <dbReference type="Proteomes" id="UP000239485"/>
    </source>
</evidence>
<gene>
    <name evidence="21" type="ORF">CLV92_11653</name>
</gene>
<dbReference type="InterPro" id="IPR011712">
    <property type="entry name" value="Sig_transdc_His_kin_sub3_dim/P"/>
</dbReference>